<evidence type="ECO:0000313" key="1">
    <source>
        <dbReference type="EMBL" id="SVA26215.1"/>
    </source>
</evidence>
<proteinExistence type="predicted"/>
<dbReference type="SUPFAM" id="SSF52980">
    <property type="entry name" value="Restriction endonuclease-like"/>
    <property type="match status" value="1"/>
</dbReference>
<dbReference type="PANTHER" id="PTHR34039:SF1">
    <property type="entry name" value="UPF0102 PROTEIN YRAN"/>
    <property type="match status" value="1"/>
</dbReference>
<feature type="non-terminal residue" evidence="1">
    <location>
        <position position="37"/>
    </location>
</feature>
<dbReference type="EMBL" id="UINC01006220">
    <property type="protein sequence ID" value="SVA26215.1"/>
    <property type="molecule type" value="Genomic_DNA"/>
</dbReference>
<dbReference type="InterPro" id="IPR003509">
    <property type="entry name" value="UPF0102_YraN-like"/>
</dbReference>
<accession>A0A381UDC1</accession>
<dbReference type="PANTHER" id="PTHR34039">
    <property type="entry name" value="UPF0102 PROTEIN YRAN"/>
    <property type="match status" value="1"/>
</dbReference>
<dbReference type="Pfam" id="PF02021">
    <property type="entry name" value="UPF0102"/>
    <property type="match status" value="1"/>
</dbReference>
<dbReference type="InterPro" id="IPR011335">
    <property type="entry name" value="Restrct_endonuc-II-like"/>
</dbReference>
<dbReference type="AlphaFoldDB" id="A0A381UDC1"/>
<gene>
    <name evidence="1" type="ORF">METZ01_LOCUS79069</name>
</gene>
<dbReference type="Gene3D" id="3.40.1350.10">
    <property type="match status" value="1"/>
</dbReference>
<name>A0A381UDC1_9ZZZZ</name>
<reference evidence="1" key="1">
    <citation type="submission" date="2018-05" db="EMBL/GenBank/DDBJ databases">
        <authorList>
            <person name="Lanie J.A."/>
            <person name="Ng W.-L."/>
            <person name="Kazmierczak K.M."/>
            <person name="Andrzejewski T.M."/>
            <person name="Davidsen T.M."/>
            <person name="Wayne K.J."/>
            <person name="Tettelin H."/>
            <person name="Glass J.I."/>
            <person name="Rusch D."/>
            <person name="Podicherti R."/>
            <person name="Tsui H.-C.T."/>
            <person name="Winkler M.E."/>
        </authorList>
    </citation>
    <scope>NUCLEOTIDE SEQUENCE</scope>
</reference>
<dbReference type="InterPro" id="IPR011856">
    <property type="entry name" value="tRNA_endonuc-like_dom_sf"/>
</dbReference>
<organism evidence="1">
    <name type="scientific">marine metagenome</name>
    <dbReference type="NCBI Taxonomy" id="408172"/>
    <lineage>
        <taxon>unclassified sequences</taxon>
        <taxon>metagenomes</taxon>
        <taxon>ecological metagenomes</taxon>
    </lineage>
</organism>
<protein>
    <recommendedName>
        <fullName evidence="2">YraN family protein</fullName>
    </recommendedName>
</protein>
<dbReference type="GO" id="GO:0003676">
    <property type="term" value="F:nucleic acid binding"/>
    <property type="evidence" value="ECO:0007669"/>
    <property type="project" value="InterPro"/>
</dbReference>
<evidence type="ECO:0008006" key="2">
    <source>
        <dbReference type="Google" id="ProtNLM"/>
    </source>
</evidence>
<sequence>MKEQGYSIVERNYRSRIGEIDIVAEHREYLVFCEVKT</sequence>